<name>A0ABS9D4W0_9ALTE</name>
<organism evidence="2 3">
    <name type="scientific">Paraglaciecola algarum</name>
    <dbReference type="NCBI Taxonomy" id="3050085"/>
    <lineage>
        <taxon>Bacteria</taxon>
        <taxon>Pseudomonadati</taxon>
        <taxon>Pseudomonadota</taxon>
        <taxon>Gammaproteobacteria</taxon>
        <taxon>Alteromonadales</taxon>
        <taxon>Alteromonadaceae</taxon>
        <taxon>Paraglaciecola</taxon>
    </lineage>
</organism>
<keyword evidence="1" id="KW-0472">Membrane</keyword>
<evidence type="ECO:0000256" key="1">
    <source>
        <dbReference type="SAM" id="Phobius"/>
    </source>
</evidence>
<feature type="transmembrane region" description="Helical" evidence="1">
    <location>
        <begin position="21"/>
        <end position="44"/>
    </location>
</feature>
<feature type="transmembrane region" description="Helical" evidence="1">
    <location>
        <begin position="160"/>
        <end position="178"/>
    </location>
</feature>
<dbReference type="PANTHER" id="PTHR31061">
    <property type="entry name" value="LD22376P"/>
    <property type="match status" value="1"/>
</dbReference>
<feature type="transmembrane region" description="Helical" evidence="1">
    <location>
        <begin position="225"/>
        <end position="247"/>
    </location>
</feature>
<sequence length="396" mass="44470">MIKLLNAHAERVLSRCSKSRLLALDVLRGMTITAMVLVNNPGSWANIYAPLKHAHWHGLTPTDLVFPFFVFMMGISIGLVINRAKTQPLQHLKVWTRTLKLFGLGLFLFLFYINFQSETFSWVEDRLYKIRFFGVLQRLAIVYVIAYYIAFYVSSKTQKYILVSILSGYWAISAFVPYQDSVGNTYMGELAYGNSLAAWLDNLILGSQHLYYKTAQPFAFDPEGVLSTVPTVASALTGVFAANILTNQSLQTADKAKQLLIYGIAMLLIGYLISLVVPINKQLWTSSFVLVSSGWASAILAGLIWLLDIKGYKKWSAPFVVFGVNAIGFFVFSGLFARALLMIPVGETSLKGMLYRDYFSQIISPTFGSLVFALCFCAACYLVFYKLYQKQIIFKV</sequence>
<accession>A0ABS9D4W0</accession>
<keyword evidence="1" id="KW-0812">Transmembrane</keyword>
<evidence type="ECO:0000313" key="2">
    <source>
        <dbReference type="EMBL" id="MCF2947800.1"/>
    </source>
</evidence>
<dbReference type="EMBL" id="JAKGAS010000003">
    <property type="protein sequence ID" value="MCF2947800.1"/>
    <property type="molecule type" value="Genomic_DNA"/>
</dbReference>
<feature type="transmembrane region" description="Helical" evidence="1">
    <location>
        <begin position="135"/>
        <end position="153"/>
    </location>
</feature>
<evidence type="ECO:0000313" key="3">
    <source>
        <dbReference type="Proteomes" id="UP001521137"/>
    </source>
</evidence>
<feature type="transmembrane region" description="Helical" evidence="1">
    <location>
        <begin position="64"/>
        <end position="82"/>
    </location>
</feature>
<keyword evidence="3" id="KW-1185">Reference proteome</keyword>
<proteinExistence type="predicted"/>
<feature type="transmembrane region" description="Helical" evidence="1">
    <location>
        <begin position="319"/>
        <end position="342"/>
    </location>
</feature>
<dbReference type="PANTHER" id="PTHR31061:SF24">
    <property type="entry name" value="LD22376P"/>
    <property type="match status" value="1"/>
</dbReference>
<dbReference type="RefSeq" id="WP_235311334.1">
    <property type="nucleotide sequence ID" value="NZ_JAKGAS010000003.1"/>
</dbReference>
<keyword evidence="1" id="KW-1133">Transmembrane helix</keyword>
<dbReference type="Proteomes" id="UP001521137">
    <property type="component" value="Unassembled WGS sequence"/>
</dbReference>
<gene>
    <name evidence="2" type="ORF">L0668_06765</name>
</gene>
<feature type="transmembrane region" description="Helical" evidence="1">
    <location>
        <begin position="94"/>
        <end position="115"/>
    </location>
</feature>
<reference evidence="2 3" key="1">
    <citation type="submission" date="2022-01" db="EMBL/GenBank/DDBJ databases">
        <title>Paraglaciecola sp. G1-23.</title>
        <authorList>
            <person name="Jin M.S."/>
            <person name="Han D.M."/>
            <person name="Kim H.M."/>
            <person name="Jeon C.O."/>
        </authorList>
    </citation>
    <scope>NUCLEOTIDE SEQUENCE [LARGE SCALE GENOMIC DNA]</scope>
    <source>
        <strain evidence="2 3">G1-23</strain>
    </source>
</reference>
<feature type="transmembrane region" description="Helical" evidence="1">
    <location>
        <begin position="283"/>
        <end position="307"/>
    </location>
</feature>
<feature type="transmembrane region" description="Helical" evidence="1">
    <location>
        <begin position="259"/>
        <end position="277"/>
    </location>
</feature>
<feature type="transmembrane region" description="Helical" evidence="1">
    <location>
        <begin position="362"/>
        <end position="385"/>
    </location>
</feature>
<protein>
    <submittedName>
        <fullName evidence="2">DUF5009 domain-containing protein</fullName>
    </submittedName>
</protein>
<comment type="caution">
    <text evidence="2">The sequence shown here is derived from an EMBL/GenBank/DDBJ whole genome shotgun (WGS) entry which is preliminary data.</text>
</comment>